<dbReference type="Gene3D" id="3.60.110.10">
    <property type="entry name" value="Carbon-nitrogen hydrolase"/>
    <property type="match status" value="1"/>
</dbReference>
<evidence type="ECO:0000256" key="1">
    <source>
        <dbReference type="ARBA" id="ARBA00022801"/>
    </source>
</evidence>
<dbReference type="PANTHER" id="PTHR43674">
    <property type="entry name" value="NITRILASE C965.09-RELATED"/>
    <property type="match status" value="1"/>
</dbReference>
<proteinExistence type="predicted"/>
<dbReference type="InterPro" id="IPR036526">
    <property type="entry name" value="C-N_Hydrolase_sf"/>
</dbReference>
<reference evidence="3" key="1">
    <citation type="submission" date="2019-02" db="EMBL/GenBank/DDBJ databases">
        <authorList>
            <person name="Gruber-Vodicka R. H."/>
            <person name="Seah K. B. B."/>
        </authorList>
    </citation>
    <scope>NUCLEOTIDE SEQUENCE</scope>
    <source>
        <strain evidence="3">BECK_S313</strain>
    </source>
</reference>
<dbReference type="InterPro" id="IPR003010">
    <property type="entry name" value="C-N_Hydrolase"/>
</dbReference>
<dbReference type="PROSITE" id="PS50263">
    <property type="entry name" value="CN_HYDROLASE"/>
    <property type="match status" value="1"/>
</dbReference>
<evidence type="ECO:0000259" key="2">
    <source>
        <dbReference type="PROSITE" id="PS50263"/>
    </source>
</evidence>
<dbReference type="InterPro" id="IPR050345">
    <property type="entry name" value="Aliph_Amidase/BUP"/>
</dbReference>
<dbReference type="PANTHER" id="PTHR43674:SF16">
    <property type="entry name" value="CARBON-NITROGEN FAMILY, PUTATIVE (AFU_ORTHOLOGUE AFUA_5G02350)-RELATED"/>
    <property type="match status" value="1"/>
</dbReference>
<sequence length="253" mass="28067">MDEGAERRLRIAVVSQRVGTDVERNLHAMLEGIASAAAGGAEIACFPEYCLNPVFQHWIDLGPPILALRAACRKHRLWAVFGAESVRPGDRRSSVFLVDPDGAIRERYDKARLWGSERQVFRPGVAPSGVVDIGPCRLGLICCWDMAFPSDVADLANRGAELICCPSRLVDYELDDKPLRAIPLVRAFENLVYFVLCDAVSHDTLSESMICHPLGIRQSIARAEGILFADLDFDELGDLRAYYRGHIEKTKLS</sequence>
<dbReference type="SUPFAM" id="SSF56317">
    <property type="entry name" value="Carbon-nitrogen hydrolase"/>
    <property type="match status" value="1"/>
</dbReference>
<dbReference type="GO" id="GO:0016811">
    <property type="term" value="F:hydrolase activity, acting on carbon-nitrogen (but not peptide) bonds, in linear amides"/>
    <property type="evidence" value="ECO:0007669"/>
    <property type="project" value="TreeGrafter"/>
</dbReference>
<keyword evidence="1 3" id="KW-0378">Hydrolase</keyword>
<dbReference type="Pfam" id="PF00795">
    <property type="entry name" value="CN_hydrolase"/>
    <property type="match status" value="1"/>
</dbReference>
<dbReference type="CDD" id="cd07197">
    <property type="entry name" value="nitrilase"/>
    <property type="match status" value="1"/>
</dbReference>
<gene>
    <name evidence="3" type="ORF">BECKLPF1236B_GA0070989_10368</name>
</gene>
<dbReference type="AlphaFoldDB" id="A0A450W616"/>
<feature type="domain" description="CN hydrolase" evidence="2">
    <location>
        <begin position="9"/>
        <end position="233"/>
    </location>
</feature>
<name>A0A450W616_9GAMM</name>
<dbReference type="EMBL" id="CAADFK010000036">
    <property type="protein sequence ID" value="VFK12484.1"/>
    <property type="molecule type" value="Genomic_DNA"/>
</dbReference>
<protein>
    <submittedName>
        <fullName evidence="3">Predicted amidohydrolase</fullName>
    </submittedName>
</protein>
<evidence type="ECO:0000313" key="3">
    <source>
        <dbReference type="EMBL" id="VFK12484.1"/>
    </source>
</evidence>
<accession>A0A450W616</accession>
<organism evidence="3">
    <name type="scientific">Candidatus Kentrum sp. LPFa</name>
    <dbReference type="NCBI Taxonomy" id="2126335"/>
    <lineage>
        <taxon>Bacteria</taxon>
        <taxon>Pseudomonadati</taxon>
        <taxon>Pseudomonadota</taxon>
        <taxon>Gammaproteobacteria</taxon>
        <taxon>Candidatus Kentrum</taxon>
    </lineage>
</organism>